<proteinExistence type="predicted"/>
<dbReference type="eggNOG" id="ENOG5031CUP">
    <property type="taxonomic scope" value="Bacteria"/>
</dbReference>
<evidence type="ECO:0000313" key="1">
    <source>
        <dbReference type="EMBL" id="AEB13409.1"/>
    </source>
</evidence>
<dbReference type="KEGG" id="tsu:Tresu_0457"/>
<dbReference type="AlphaFoldDB" id="F2NXT9"/>
<protein>
    <submittedName>
        <fullName evidence="1">Uncharacterized protein</fullName>
    </submittedName>
</protein>
<dbReference type="RefSeq" id="WP_013700716.1">
    <property type="nucleotide sequence ID" value="NC_015385.1"/>
</dbReference>
<organism evidence="1 2">
    <name type="scientific">Treponema succinifaciens (strain ATCC 33096 / DSM 2489 / 6091)</name>
    <dbReference type="NCBI Taxonomy" id="869209"/>
    <lineage>
        <taxon>Bacteria</taxon>
        <taxon>Pseudomonadati</taxon>
        <taxon>Spirochaetota</taxon>
        <taxon>Spirochaetia</taxon>
        <taxon>Spirochaetales</taxon>
        <taxon>Treponemataceae</taxon>
        <taxon>Treponema</taxon>
    </lineage>
</organism>
<dbReference type="EMBL" id="CP002631">
    <property type="protein sequence ID" value="AEB13409.1"/>
    <property type="molecule type" value="Genomic_DNA"/>
</dbReference>
<dbReference type="Proteomes" id="UP000006852">
    <property type="component" value="Chromosome"/>
</dbReference>
<dbReference type="STRING" id="869209.Tresu_0457"/>
<keyword evidence="2" id="KW-1185">Reference proteome</keyword>
<gene>
    <name evidence="1" type="ordered locus">Tresu_0457</name>
</gene>
<accession>F2NXT9</accession>
<reference evidence="1 2" key="1">
    <citation type="journal article" date="2011" name="Stand. Genomic Sci.">
        <title>Complete genome sequence of Treponema succinifaciens type strain (6091).</title>
        <authorList>
            <person name="Han C."/>
            <person name="Gronow S."/>
            <person name="Teshima H."/>
            <person name="Lapidus A."/>
            <person name="Nolan M."/>
            <person name="Lucas S."/>
            <person name="Hammon N."/>
            <person name="Deshpande S."/>
            <person name="Cheng J.F."/>
            <person name="Zeytun A."/>
            <person name="Tapia R."/>
            <person name="Goodwin L."/>
            <person name="Pitluck S."/>
            <person name="Liolios K."/>
            <person name="Pagani I."/>
            <person name="Ivanova N."/>
            <person name="Mavromatis K."/>
            <person name="Mikhailova N."/>
            <person name="Huntemann M."/>
            <person name="Pati A."/>
            <person name="Chen A."/>
            <person name="Palaniappan K."/>
            <person name="Land M."/>
            <person name="Hauser L."/>
            <person name="Brambilla E.M."/>
            <person name="Rohde M."/>
            <person name="Goker M."/>
            <person name="Woyke T."/>
            <person name="Bristow J."/>
            <person name="Eisen J.A."/>
            <person name="Markowitz V."/>
            <person name="Hugenholtz P."/>
            <person name="Kyrpides N.C."/>
            <person name="Klenk H.P."/>
            <person name="Detter J.C."/>
        </authorList>
    </citation>
    <scope>NUCLEOTIDE SEQUENCE [LARGE SCALE GENOMIC DNA]</scope>
    <source>
        <strain evidence="2">ATCC 33096 / DSM 2489 / 6091</strain>
    </source>
</reference>
<evidence type="ECO:0000313" key="2">
    <source>
        <dbReference type="Proteomes" id="UP000006852"/>
    </source>
</evidence>
<reference evidence="2" key="2">
    <citation type="submission" date="2011-04" db="EMBL/GenBank/DDBJ databases">
        <title>The complete genome of chromosome of Treponema succinifaciens DSM 2489.</title>
        <authorList>
            <person name="Lucas S."/>
            <person name="Copeland A."/>
            <person name="Lapidus A."/>
            <person name="Bruce D."/>
            <person name="Goodwin L."/>
            <person name="Pitluck S."/>
            <person name="Peters L."/>
            <person name="Kyrpides N."/>
            <person name="Mavromatis K."/>
            <person name="Ivanova N."/>
            <person name="Ovchinnikova G."/>
            <person name="Teshima H."/>
            <person name="Detter J.C."/>
            <person name="Tapia R."/>
            <person name="Han C."/>
            <person name="Land M."/>
            <person name="Hauser L."/>
            <person name="Markowitz V."/>
            <person name="Cheng J.-F."/>
            <person name="Hugenholtz P."/>
            <person name="Woyke T."/>
            <person name="Wu D."/>
            <person name="Gronow S."/>
            <person name="Wellnitz S."/>
            <person name="Brambilla E."/>
            <person name="Klenk H.-P."/>
            <person name="Eisen J.A."/>
        </authorList>
    </citation>
    <scope>NUCLEOTIDE SEQUENCE [LARGE SCALE GENOMIC DNA]</scope>
    <source>
        <strain evidence="2">ATCC 33096 / DSM 2489 / 6091</strain>
    </source>
</reference>
<dbReference type="GeneID" id="302999946"/>
<dbReference type="HOGENOM" id="CLU_3049104_0_0_12"/>
<sequence length="54" mass="6186">MTNVQVIKELTNLKTYCSATSLDVVEYAIKVFQKLESCGISEPLETEFKKEEEK</sequence>
<name>F2NXT9_TRES6</name>